<proteinExistence type="predicted"/>
<name>A0A3N0V248_9GAMM</name>
<keyword evidence="1" id="KW-0808">Transferase</keyword>
<dbReference type="InterPro" id="IPR016039">
    <property type="entry name" value="Thiolase-like"/>
</dbReference>
<evidence type="ECO:0000256" key="2">
    <source>
        <dbReference type="ARBA" id="ARBA00023315"/>
    </source>
</evidence>
<dbReference type="Proteomes" id="UP000282106">
    <property type="component" value="Unassembled WGS sequence"/>
</dbReference>
<evidence type="ECO:0000313" key="5">
    <source>
        <dbReference type="EMBL" id="ROH86672.1"/>
    </source>
</evidence>
<dbReference type="PANTHER" id="PTHR34069:SF3">
    <property type="entry name" value="ACYL-COA:ACYL-COA ALKYLTRANSFERASE"/>
    <property type="match status" value="1"/>
</dbReference>
<feature type="domain" description="Beta-ketoacyl-[acyl-carrier-protein] synthase III C-terminal" evidence="3">
    <location>
        <begin position="242"/>
        <end position="326"/>
    </location>
</feature>
<dbReference type="EMBL" id="RJVO01000008">
    <property type="protein sequence ID" value="ROH86672.1"/>
    <property type="molecule type" value="Genomic_DNA"/>
</dbReference>
<gene>
    <name evidence="5" type="ORF">ED208_14600</name>
</gene>
<dbReference type="Pfam" id="PF08541">
    <property type="entry name" value="ACP_syn_III_C"/>
    <property type="match status" value="1"/>
</dbReference>
<organism evidence="5 6">
    <name type="scientific">Stagnimonas aquatica</name>
    <dbReference type="NCBI Taxonomy" id="2689987"/>
    <lineage>
        <taxon>Bacteria</taxon>
        <taxon>Pseudomonadati</taxon>
        <taxon>Pseudomonadota</taxon>
        <taxon>Gammaproteobacteria</taxon>
        <taxon>Nevskiales</taxon>
        <taxon>Nevskiaceae</taxon>
        <taxon>Stagnimonas</taxon>
    </lineage>
</organism>
<reference evidence="5 6" key="1">
    <citation type="submission" date="2018-10" db="EMBL/GenBank/DDBJ databases">
        <authorList>
            <person name="Chen W.-M."/>
        </authorList>
    </citation>
    <scope>NUCLEOTIDE SEQUENCE [LARGE SCALE GENOMIC DNA]</scope>
    <source>
        <strain evidence="5 6">THS-13</strain>
    </source>
</reference>
<comment type="caution">
    <text evidence="5">The sequence shown here is derived from an EMBL/GenBank/DDBJ whole genome shotgun (WGS) entry which is preliminary data.</text>
</comment>
<evidence type="ECO:0000259" key="3">
    <source>
        <dbReference type="Pfam" id="PF08541"/>
    </source>
</evidence>
<keyword evidence="6" id="KW-1185">Reference proteome</keyword>
<dbReference type="AlphaFoldDB" id="A0A3N0V248"/>
<dbReference type="RefSeq" id="WP_123212661.1">
    <property type="nucleotide sequence ID" value="NZ_RJVO01000008.1"/>
</dbReference>
<dbReference type="InterPro" id="IPR013747">
    <property type="entry name" value="ACP_syn_III_C"/>
</dbReference>
<protein>
    <submittedName>
        <fullName evidence="5">3-oxoacyl-ACP synthase</fullName>
    </submittedName>
</protein>
<accession>A0A3N0V248</accession>
<dbReference type="Gene3D" id="3.40.47.10">
    <property type="match status" value="2"/>
</dbReference>
<keyword evidence="2" id="KW-0012">Acyltransferase</keyword>
<dbReference type="GO" id="GO:0006633">
    <property type="term" value="P:fatty acid biosynthetic process"/>
    <property type="evidence" value="ECO:0007669"/>
    <property type="project" value="InterPro"/>
</dbReference>
<dbReference type="PANTHER" id="PTHR34069">
    <property type="entry name" value="3-OXOACYL-[ACYL-CARRIER-PROTEIN] SYNTHASE 3"/>
    <property type="match status" value="1"/>
</dbReference>
<sequence length="339" mass="36514">MAVLRALGLYLPAPRQTAADIATASGIPEAVVRDKMGIVEKPVPGPDDHPNEMAMHAARVAFSRAGLSPESVDVVISITEEYQDYLLQSAGIAAAHALGCHRAWAYDLGQRCGAAVLALKQARDLLLADPEVQTVLILGGYRNGDLVDYQDHSTRFLFNLSAGGAAALVTRDGPGFELLGSAIEVDGSFAGDVLIPVGGTREPVTPENVHNVRFRVPDYEDLKRRLEARSMDHFERVIRQACARSGFALESVAHLALPHFKPAAHRAVLDRLGLTPERSLHLSHYGHMGQLDPLLSLQLASERRPFAEGESLVLAGAGIGYVWNAIGCRKTADLQTLDP</sequence>
<feature type="domain" description="Beta-ketoacyl-[acyl-carrier-protein] synthase III N-terminal" evidence="4">
    <location>
        <begin position="106"/>
        <end position="187"/>
    </location>
</feature>
<dbReference type="InParanoid" id="A0A3N0V248"/>
<dbReference type="NCBIfam" id="NF005308">
    <property type="entry name" value="PRK06840.1"/>
    <property type="match status" value="1"/>
</dbReference>
<dbReference type="GO" id="GO:0044550">
    <property type="term" value="P:secondary metabolite biosynthetic process"/>
    <property type="evidence" value="ECO:0007669"/>
    <property type="project" value="TreeGrafter"/>
</dbReference>
<dbReference type="GO" id="GO:0004315">
    <property type="term" value="F:3-oxoacyl-[acyl-carrier-protein] synthase activity"/>
    <property type="evidence" value="ECO:0007669"/>
    <property type="project" value="InterPro"/>
</dbReference>
<dbReference type="InterPro" id="IPR013751">
    <property type="entry name" value="ACP_syn_III_N"/>
</dbReference>
<evidence type="ECO:0000259" key="4">
    <source>
        <dbReference type="Pfam" id="PF08545"/>
    </source>
</evidence>
<dbReference type="Pfam" id="PF08545">
    <property type="entry name" value="ACP_syn_III"/>
    <property type="match status" value="1"/>
</dbReference>
<evidence type="ECO:0000256" key="1">
    <source>
        <dbReference type="ARBA" id="ARBA00022679"/>
    </source>
</evidence>
<evidence type="ECO:0000313" key="6">
    <source>
        <dbReference type="Proteomes" id="UP000282106"/>
    </source>
</evidence>
<dbReference type="SUPFAM" id="SSF53901">
    <property type="entry name" value="Thiolase-like"/>
    <property type="match status" value="1"/>
</dbReference>